<protein>
    <submittedName>
        <fullName evidence="2">p-loop containing nucleoside triphosphate hydrolase</fullName>
    </submittedName>
</protein>
<reference evidence="2 3" key="1">
    <citation type="journal article" date="2018" name="IMA Fungus">
        <title>IMA Genome-F 9: Draft genome sequence of Annulohypoxylon stygium, Aspergillus mulundensis, Berkeleyomyces basicola (syn. Thielaviopsis basicola), Ceratocystis smalleyi, two Cercospora beticola strains, Coleophoma cylindrospora, Fusarium fracticaudum, Phialophora cf. hyalina, and Morchella septimelata.</title>
        <authorList>
            <person name="Wingfield B.D."/>
            <person name="Bills G.F."/>
            <person name="Dong Y."/>
            <person name="Huang W."/>
            <person name="Nel W.J."/>
            <person name="Swalarsk-Parry B.S."/>
            <person name="Vaghefi N."/>
            <person name="Wilken P.M."/>
            <person name="An Z."/>
            <person name="de Beer Z.W."/>
            <person name="De Vos L."/>
            <person name="Chen L."/>
            <person name="Duong T.A."/>
            <person name="Gao Y."/>
            <person name="Hammerbacher A."/>
            <person name="Kikkert J.R."/>
            <person name="Li Y."/>
            <person name="Li H."/>
            <person name="Li K."/>
            <person name="Li Q."/>
            <person name="Liu X."/>
            <person name="Ma X."/>
            <person name="Naidoo K."/>
            <person name="Pethybridge S.J."/>
            <person name="Sun J."/>
            <person name="Steenkamp E.T."/>
            <person name="van der Nest M.A."/>
            <person name="van Wyk S."/>
            <person name="Wingfield M.J."/>
            <person name="Xiong C."/>
            <person name="Yue Q."/>
            <person name="Zhang X."/>
        </authorList>
    </citation>
    <scope>NUCLEOTIDE SEQUENCE [LARGE SCALE GENOMIC DNA]</scope>
    <source>
        <strain evidence="2 3">BP 5553</strain>
    </source>
</reference>
<dbReference type="GeneID" id="43603110"/>
<evidence type="ECO:0000313" key="3">
    <source>
        <dbReference type="Proteomes" id="UP000254866"/>
    </source>
</evidence>
<dbReference type="InterPro" id="IPR038727">
    <property type="entry name" value="NadR/Ttd14_AAA_dom"/>
</dbReference>
<evidence type="ECO:0000259" key="1">
    <source>
        <dbReference type="Pfam" id="PF13521"/>
    </source>
</evidence>
<dbReference type="SUPFAM" id="SSF52540">
    <property type="entry name" value="P-loop containing nucleoside triphosphate hydrolases"/>
    <property type="match status" value="1"/>
</dbReference>
<organism evidence="2 3">
    <name type="scientific">Venustampulla echinocandica</name>
    <dbReference type="NCBI Taxonomy" id="2656787"/>
    <lineage>
        <taxon>Eukaryota</taxon>
        <taxon>Fungi</taxon>
        <taxon>Dikarya</taxon>
        <taxon>Ascomycota</taxon>
        <taxon>Pezizomycotina</taxon>
        <taxon>Leotiomycetes</taxon>
        <taxon>Helotiales</taxon>
        <taxon>Pleuroascaceae</taxon>
        <taxon>Venustampulla</taxon>
    </lineage>
</organism>
<dbReference type="OrthoDB" id="6118920at2759"/>
<dbReference type="RefSeq" id="XP_031864908.1">
    <property type="nucleotide sequence ID" value="XM_032018884.1"/>
</dbReference>
<gene>
    <name evidence="2" type="ORF">BP5553_10261</name>
</gene>
<dbReference type="Proteomes" id="UP000254866">
    <property type="component" value="Unassembled WGS sequence"/>
</dbReference>
<dbReference type="Gene3D" id="3.40.50.300">
    <property type="entry name" value="P-loop containing nucleotide triphosphate hydrolases"/>
    <property type="match status" value="1"/>
</dbReference>
<feature type="domain" description="NadR/Ttd14 AAA" evidence="1">
    <location>
        <begin position="10"/>
        <end position="187"/>
    </location>
</feature>
<accession>A0A370T9Q0</accession>
<dbReference type="InterPro" id="IPR027417">
    <property type="entry name" value="P-loop_NTPase"/>
</dbReference>
<dbReference type="EMBL" id="NPIC01000015">
    <property type="protein sequence ID" value="RDL30383.1"/>
    <property type="molecule type" value="Genomic_DNA"/>
</dbReference>
<evidence type="ECO:0000313" key="2">
    <source>
        <dbReference type="EMBL" id="RDL30383.1"/>
    </source>
</evidence>
<proteinExistence type="predicted"/>
<dbReference type="AlphaFoldDB" id="A0A370T9Q0"/>
<dbReference type="Pfam" id="PF13521">
    <property type="entry name" value="AAA_28"/>
    <property type="match status" value="1"/>
</dbReference>
<keyword evidence="2" id="KW-0378">Hydrolase</keyword>
<keyword evidence="3" id="KW-1185">Reference proteome</keyword>
<comment type="caution">
    <text evidence="2">The sequence shown here is derived from an EMBL/GenBank/DDBJ whole genome shotgun (WGS) entry which is preliminary data.</text>
</comment>
<dbReference type="GO" id="GO:0016787">
    <property type="term" value="F:hydrolase activity"/>
    <property type="evidence" value="ECO:0007669"/>
    <property type="project" value="UniProtKB-KW"/>
</dbReference>
<name>A0A370T9Q0_9HELO</name>
<sequence>MADSKALRHIYIVGAQNTGKTTLVNALEAAFAKNTSEIQPRAIKEVARNVLIKHKFTAECIKTSPSRAFQLQELILKAQFDAERGVLERDGWFISDRSAIDPIVYARKYVTEEASIQLRQSTEWLQLKERMKDSVVIVCQAGADWLLDDGVRLMPENREAWIQFDQLFCSCLDEWGLGYEVMPCTLTDIDKRVEFVLERWRSGGTLERT</sequence>